<evidence type="ECO:0000256" key="2">
    <source>
        <dbReference type="SAM" id="Phobius"/>
    </source>
</evidence>
<evidence type="ECO:0000313" key="4">
    <source>
        <dbReference type="Proteomes" id="UP001530400"/>
    </source>
</evidence>
<dbReference type="AlphaFoldDB" id="A0ABD3PNV4"/>
<gene>
    <name evidence="3" type="ORF">ACHAWO_011686</name>
</gene>
<evidence type="ECO:0000256" key="1">
    <source>
        <dbReference type="SAM" id="MobiDB-lite"/>
    </source>
</evidence>
<keyword evidence="2" id="KW-1133">Transmembrane helix</keyword>
<feature type="region of interest" description="Disordered" evidence="1">
    <location>
        <begin position="587"/>
        <end position="626"/>
    </location>
</feature>
<feature type="region of interest" description="Disordered" evidence="1">
    <location>
        <begin position="40"/>
        <end position="110"/>
    </location>
</feature>
<dbReference type="Proteomes" id="UP001530400">
    <property type="component" value="Unassembled WGS sequence"/>
</dbReference>
<feature type="region of interest" description="Disordered" evidence="1">
    <location>
        <begin position="260"/>
        <end position="297"/>
    </location>
</feature>
<sequence length="664" mass="73417">MEAGSAESRFDDILSLVIAHSRGEVSNDAVENALASIIPPVANQNEDPSQAASNESTNHPSNTNGNGIVLDTDNYDFDDEDDAQKKPAASANSIHQVPPQKRGRGRPRIKPLADNIKVYEDSLEDIPMGKMGSKMLITFGDGPRPHPQVVSAALLGARLSLQRAVLDARALHRRLRDQWHHARASAVEHIGMRAVKKNRQKTTGAVASADLIVDNEMSFRALNPNWTREIPCGFDVESLEVLFPEEMNAYQRWKKMHDAYSASSSDQTKMPKLAEPDEDRANVESNNETDNNGIESSSRLYERLGNFDARTDKMNSDKYIMFADVRKGSFLPRKELSTESREWAKSNSTRQKGRVAKNRTTWTNLHPASVVFLHWLGFEPMSALPPPDEETTQALGYLAHDFFGKIVEKAVVLRLQQSKAVTKQGVLPELSGGDQLSVKDIQRAISETSVKSLYSSSNGDIGKSTQIAQLYFGPGFEDRLELELEEIFGAKDKRLTTEELKMRQDEEALFSSLTNPPQMLGALANASAENEDHHGMTANKKLSKQVNALDMISDPGFRLFIFLFVAILVVALLCGFQDLIFSDEMCPTQTRPSHGSRKKREIESGHGKTSQTESNSTSFAHDRGEAVSSTGGLGDFYLVATVVLAEAVRVDVVELEVEDAQMTK</sequence>
<evidence type="ECO:0000313" key="3">
    <source>
        <dbReference type="EMBL" id="KAL3789880.1"/>
    </source>
</evidence>
<protein>
    <submittedName>
        <fullName evidence="3">Uncharacterized protein</fullName>
    </submittedName>
</protein>
<feature type="compositionally biased region" description="Acidic residues" evidence="1">
    <location>
        <begin position="73"/>
        <end position="82"/>
    </location>
</feature>
<feature type="compositionally biased region" description="Polar residues" evidence="1">
    <location>
        <begin position="607"/>
        <end position="619"/>
    </location>
</feature>
<feature type="compositionally biased region" description="Polar residues" evidence="1">
    <location>
        <begin position="283"/>
        <end position="297"/>
    </location>
</feature>
<feature type="compositionally biased region" description="Polar residues" evidence="1">
    <location>
        <begin position="42"/>
        <end position="66"/>
    </location>
</feature>
<keyword evidence="2" id="KW-0812">Transmembrane</keyword>
<dbReference type="EMBL" id="JALLPJ020000513">
    <property type="protein sequence ID" value="KAL3789880.1"/>
    <property type="molecule type" value="Genomic_DNA"/>
</dbReference>
<organism evidence="3 4">
    <name type="scientific">Cyclotella atomus</name>
    <dbReference type="NCBI Taxonomy" id="382360"/>
    <lineage>
        <taxon>Eukaryota</taxon>
        <taxon>Sar</taxon>
        <taxon>Stramenopiles</taxon>
        <taxon>Ochrophyta</taxon>
        <taxon>Bacillariophyta</taxon>
        <taxon>Coscinodiscophyceae</taxon>
        <taxon>Thalassiosirophycidae</taxon>
        <taxon>Stephanodiscales</taxon>
        <taxon>Stephanodiscaceae</taxon>
        <taxon>Cyclotella</taxon>
    </lineage>
</organism>
<proteinExistence type="predicted"/>
<keyword evidence="2" id="KW-0472">Membrane</keyword>
<feature type="transmembrane region" description="Helical" evidence="2">
    <location>
        <begin position="559"/>
        <end position="581"/>
    </location>
</feature>
<reference evidence="3 4" key="1">
    <citation type="submission" date="2024-10" db="EMBL/GenBank/DDBJ databases">
        <title>Updated reference genomes for cyclostephanoid diatoms.</title>
        <authorList>
            <person name="Roberts W.R."/>
            <person name="Alverson A.J."/>
        </authorList>
    </citation>
    <scope>NUCLEOTIDE SEQUENCE [LARGE SCALE GENOMIC DNA]</scope>
    <source>
        <strain evidence="3 4">AJA010-31</strain>
    </source>
</reference>
<name>A0ABD3PNV4_9STRA</name>
<accession>A0ABD3PNV4</accession>
<keyword evidence="4" id="KW-1185">Reference proteome</keyword>
<comment type="caution">
    <text evidence="3">The sequence shown here is derived from an EMBL/GenBank/DDBJ whole genome shotgun (WGS) entry which is preliminary data.</text>
</comment>
<feature type="compositionally biased region" description="Basic and acidic residues" evidence="1">
    <location>
        <begin position="272"/>
        <end position="282"/>
    </location>
</feature>